<dbReference type="EMBL" id="QXWP01000002">
    <property type="protein sequence ID" value="NBH29979.1"/>
    <property type="molecule type" value="Genomic_DNA"/>
</dbReference>
<protein>
    <recommendedName>
        <fullName evidence="5">Phage protein</fullName>
    </recommendedName>
</protein>
<evidence type="ECO:0000313" key="3">
    <source>
        <dbReference type="Proteomes" id="UP000261016"/>
    </source>
</evidence>
<accession>A0A8B2ZL13</accession>
<dbReference type="EMBL" id="QSTD01000001">
    <property type="protein sequence ID" value="RGM32431.1"/>
    <property type="molecule type" value="Genomic_DNA"/>
</dbReference>
<reference evidence="2 3" key="1">
    <citation type="submission" date="2018-08" db="EMBL/GenBank/DDBJ databases">
        <title>A genome reference for cultivated species of the human gut microbiota.</title>
        <authorList>
            <person name="Zou Y."/>
            <person name="Xue W."/>
            <person name="Luo G."/>
        </authorList>
    </citation>
    <scope>NUCLEOTIDE SEQUENCE [LARGE SCALE GENOMIC DNA]</scope>
    <source>
        <strain evidence="2 3">OM08-17AT</strain>
    </source>
</reference>
<organism evidence="2 3">
    <name type="scientific">Staphylococcus warneri</name>
    <dbReference type="NCBI Taxonomy" id="1292"/>
    <lineage>
        <taxon>Bacteria</taxon>
        <taxon>Bacillati</taxon>
        <taxon>Bacillota</taxon>
        <taxon>Bacilli</taxon>
        <taxon>Bacillales</taxon>
        <taxon>Staphylococcaceae</taxon>
        <taxon>Staphylococcus</taxon>
    </lineage>
</organism>
<dbReference type="Proteomes" id="UP000481807">
    <property type="component" value="Unassembled WGS sequence"/>
</dbReference>
<evidence type="ECO:0008006" key="5">
    <source>
        <dbReference type="Google" id="ProtNLM"/>
    </source>
</evidence>
<evidence type="ECO:0000313" key="4">
    <source>
        <dbReference type="Proteomes" id="UP000481807"/>
    </source>
</evidence>
<evidence type="ECO:0000313" key="1">
    <source>
        <dbReference type="EMBL" id="NBH29979.1"/>
    </source>
</evidence>
<comment type="caution">
    <text evidence="2">The sequence shown here is derived from an EMBL/GenBank/DDBJ whole genome shotgun (WGS) entry which is preliminary data.</text>
</comment>
<dbReference type="Proteomes" id="UP000261016">
    <property type="component" value="Unassembled WGS sequence"/>
</dbReference>
<dbReference type="AlphaFoldDB" id="A0A8B2ZL13"/>
<reference evidence="1 4" key="2">
    <citation type="submission" date="2018-08" db="EMBL/GenBank/DDBJ databases">
        <title>Murine metabolic-syndrome-specific gut microbial biobank.</title>
        <authorList>
            <person name="Liu C."/>
        </authorList>
    </citation>
    <scope>NUCLEOTIDE SEQUENCE [LARGE SCALE GENOMIC DNA]</scope>
    <source>
        <strain evidence="1 4">1XD21-27</strain>
    </source>
</reference>
<evidence type="ECO:0000313" key="2">
    <source>
        <dbReference type="EMBL" id="RGM32431.1"/>
    </source>
</evidence>
<sequence>MALRDKFYLFDSKGNKMISVIPNNKTGLYRVSGIIKTYYEGKRWYLTNEELETFIANENLTKGHQTNLFEYL</sequence>
<name>A0A8B2ZL13_STAWA</name>
<gene>
    <name evidence="1" type="ORF">D3Z30_03180</name>
    <name evidence="2" type="ORF">DXC19_02720</name>
</gene>
<dbReference type="RefSeq" id="WP_046464328.1">
    <property type="nucleotide sequence ID" value="NZ_CABMFV010000001.1"/>
</dbReference>
<proteinExistence type="predicted"/>